<sequence>MRWPLRTNDKGEEEIDQDAVNDLVDYAIAHGVNYFDTAPVYVRGWSETATGIALKRHPRDKFFIATKMSTHRDDPAMRTFEGSVGMYRKSMEDLQVEFIDYYLLHAIGLGGMKDFNARFIDNGLLDFLFKERQAGRIRNLGFSYHGEVEVFDYLLAMDYQWDFVQIQLNYIDWLHASGWNTNAEYLLGELEKKNVPAVIMEPLLGGRLSRLSPPALSLLKEMRPEESAASWAFRYAGTPKSVLTVLSGMVYMEHLQENIRSYSPLDPISDAEYIALEKVTNIMMSDDYIECTECQYCMPCPYGVNIPGVFGHYNRIISAGKRLLNSKDKNYKEARRAFLVGYDRSVPKLRQANHCIGCDICKPHCPQAIDISSEMRRIDLYTEQLKQQINF</sequence>
<dbReference type="GO" id="GO:0051536">
    <property type="term" value="F:iron-sulfur cluster binding"/>
    <property type="evidence" value="ECO:0007669"/>
    <property type="project" value="UniProtKB-KW"/>
</dbReference>
<evidence type="ECO:0000259" key="4">
    <source>
        <dbReference type="PROSITE" id="PS51379"/>
    </source>
</evidence>
<keyword evidence="2" id="KW-0408">Iron</keyword>
<dbReference type="InterPro" id="IPR023210">
    <property type="entry name" value="NADP_OxRdtase_dom"/>
</dbReference>
<comment type="caution">
    <text evidence="5">The sequence shown here is derived from an EMBL/GenBank/DDBJ whole genome shotgun (WGS) entry which is preliminary data.</text>
</comment>
<evidence type="ECO:0000313" key="5">
    <source>
        <dbReference type="EMBL" id="GAE85419.1"/>
    </source>
</evidence>
<dbReference type="Pfam" id="PF13187">
    <property type="entry name" value="Fer4_9"/>
    <property type="match status" value="1"/>
</dbReference>
<dbReference type="Gene3D" id="3.20.20.100">
    <property type="entry name" value="NADP-dependent oxidoreductase domain"/>
    <property type="match status" value="1"/>
</dbReference>
<dbReference type="PROSITE" id="PS00198">
    <property type="entry name" value="4FE4S_FER_1"/>
    <property type="match status" value="1"/>
</dbReference>
<protein>
    <submittedName>
        <fullName evidence="5">Fe-S oxidoreductase</fullName>
    </submittedName>
</protein>
<dbReference type="STRING" id="1445607.JCM10512_3849"/>
<reference evidence="5 6" key="1">
    <citation type="journal article" date="2014" name="Genome Announc.">
        <title>Draft Genome Sequence of Bacteroides reticulotermitis Strain JCM 10512T, Isolated from the Gut of a Termite.</title>
        <authorList>
            <person name="Yuki M."/>
            <person name="Oshima K."/>
            <person name="Suda W."/>
            <person name="Sakamoto M."/>
            <person name="Iida T."/>
            <person name="Hattori M."/>
            <person name="Ohkuma M."/>
        </authorList>
    </citation>
    <scope>NUCLEOTIDE SEQUENCE [LARGE SCALE GENOMIC DNA]</scope>
    <source>
        <strain evidence="5 6">JCM 10512</strain>
    </source>
</reference>
<organism evidence="5 6">
    <name type="scientific">Bacteroides reticulotermitis JCM 10512</name>
    <dbReference type="NCBI Taxonomy" id="1445607"/>
    <lineage>
        <taxon>Bacteria</taxon>
        <taxon>Pseudomonadati</taxon>
        <taxon>Bacteroidota</taxon>
        <taxon>Bacteroidia</taxon>
        <taxon>Bacteroidales</taxon>
        <taxon>Bacteroidaceae</taxon>
        <taxon>Bacteroides</taxon>
    </lineage>
</organism>
<keyword evidence="6" id="KW-1185">Reference proteome</keyword>
<keyword evidence="3" id="KW-0411">Iron-sulfur</keyword>
<dbReference type="CDD" id="cd19096">
    <property type="entry name" value="AKR_Fe-S_oxidoreductase"/>
    <property type="match status" value="1"/>
</dbReference>
<evidence type="ECO:0000256" key="2">
    <source>
        <dbReference type="ARBA" id="ARBA00023004"/>
    </source>
</evidence>
<dbReference type="PANTHER" id="PTHR43312">
    <property type="entry name" value="D-THREO-ALDOSE 1-DEHYDROGENASE"/>
    <property type="match status" value="1"/>
</dbReference>
<dbReference type="PROSITE" id="PS51379">
    <property type="entry name" value="4FE4S_FER_2"/>
    <property type="match status" value="1"/>
</dbReference>
<dbReference type="InterPro" id="IPR053135">
    <property type="entry name" value="AKR2_Oxidoreductase"/>
</dbReference>
<dbReference type="InterPro" id="IPR036812">
    <property type="entry name" value="NAD(P)_OxRdtase_dom_sf"/>
</dbReference>
<proteinExistence type="predicted"/>
<gene>
    <name evidence="5" type="ORF">JCM10512_3849</name>
</gene>
<dbReference type="PANTHER" id="PTHR43312:SF2">
    <property type="entry name" value="OXIDOREDUCTASE"/>
    <property type="match status" value="1"/>
</dbReference>
<accession>W4UY78</accession>
<dbReference type="GO" id="GO:0046872">
    <property type="term" value="F:metal ion binding"/>
    <property type="evidence" value="ECO:0007669"/>
    <property type="project" value="UniProtKB-KW"/>
</dbReference>
<dbReference type="Proteomes" id="UP000019131">
    <property type="component" value="Unassembled WGS sequence"/>
</dbReference>
<dbReference type="SUPFAM" id="SSF51430">
    <property type="entry name" value="NAD(P)-linked oxidoreductase"/>
    <property type="match status" value="1"/>
</dbReference>
<evidence type="ECO:0000313" key="6">
    <source>
        <dbReference type="Proteomes" id="UP000019131"/>
    </source>
</evidence>
<dbReference type="InterPro" id="IPR017900">
    <property type="entry name" value="4Fe4S_Fe_S_CS"/>
</dbReference>
<name>W4UY78_9BACE</name>
<dbReference type="AlphaFoldDB" id="W4UY78"/>
<evidence type="ECO:0000256" key="3">
    <source>
        <dbReference type="ARBA" id="ARBA00023014"/>
    </source>
</evidence>
<keyword evidence="1" id="KW-0479">Metal-binding</keyword>
<dbReference type="EMBL" id="BAIV01000026">
    <property type="protein sequence ID" value="GAE85419.1"/>
    <property type="molecule type" value="Genomic_DNA"/>
</dbReference>
<dbReference type="Pfam" id="PF00248">
    <property type="entry name" value="Aldo_ket_red"/>
    <property type="match status" value="1"/>
</dbReference>
<evidence type="ECO:0000256" key="1">
    <source>
        <dbReference type="ARBA" id="ARBA00022723"/>
    </source>
</evidence>
<dbReference type="InterPro" id="IPR017896">
    <property type="entry name" value="4Fe4S_Fe-S-bd"/>
</dbReference>
<feature type="domain" description="4Fe-4S ferredoxin-type" evidence="4">
    <location>
        <begin position="345"/>
        <end position="374"/>
    </location>
</feature>
<dbReference type="SUPFAM" id="SSF46548">
    <property type="entry name" value="alpha-helical ferredoxin"/>
    <property type="match status" value="1"/>
</dbReference>